<dbReference type="AlphaFoldDB" id="A0A7X0FM29"/>
<keyword evidence="4" id="KW-1185">Reference proteome</keyword>
<evidence type="ECO:0000259" key="2">
    <source>
        <dbReference type="Pfam" id="PF09851"/>
    </source>
</evidence>
<feature type="region of interest" description="Disordered" evidence="1">
    <location>
        <begin position="1"/>
        <end position="37"/>
    </location>
</feature>
<evidence type="ECO:0000313" key="4">
    <source>
        <dbReference type="Proteomes" id="UP000537775"/>
    </source>
</evidence>
<sequence length="397" mass="43172">MANPERHEDQAAMAHEELAATLRPLGAEESEPEPEDEHVALPTDIDDEFTLPQFQRGWSVRKRTKKAAEAAQYLHPGEVVIYQGTGGTMRPLTSDLVVTNARVFSYGPGGVGLTVAVESAEHADFDAKRGRIHITNDAGVEVKISAIPLKEVPVIEWAFERAKVHERASETLEAMSISAEVERVSRLAIRERWPDATVLGDITKRADDGIKRLCQGDEAPWLVMAPGFAQGVLVAFNDRLAIIKTGAATSFMAGALGGERSTTFYFVDINAIEYNSGLVTGVLEVLTASYQGNTNKDYWRGTMQSRNANSDDPYTLSNTLPMVKSVYSQWAPHIQELRARIAQAKRPSAAPAVLSNGETSGSELSVVEQLERLAALRASGVLSEEEFTAAKARLVGP</sequence>
<dbReference type="EMBL" id="JACHML010000001">
    <property type="protein sequence ID" value="MBB6389998.1"/>
    <property type="molecule type" value="Genomic_DNA"/>
</dbReference>
<accession>A0A7X0FM29</accession>
<dbReference type="InterPro" id="IPR018649">
    <property type="entry name" value="SHOCT"/>
</dbReference>
<protein>
    <recommendedName>
        <fullName evidence="2">SHOCT domain-containing protein</fullName>
    </recommendedName>
</protein>
<comment type="caution">
    <text evidence="3">The sequence shown here is derived from an EMBL/GenBank/DDBJ whole genome shotgun (WGS) entry which is preliminary data.</text>
</comment>
<dbReference type="Proteomes" id="UP000537775">
    <property type="component" value="Unassembled WGS sequence"/>
</dbReference>
<dbReference type="Pfam" id="PF09851">
    <property type="entry name" value="SHOCT"/>
    <property type="match status" value="1"/>
</dbReference>
<reference evidence="3 4" key="1">
    <citation type="submission" date="2020-08" db="EMBL/GenBank/DDBJ databases">
        <title>Sequencing the genomes of 1000 actinobacteria strains.</title>
        <authorList>
            <person name="Klenk H.-P."/>
        </authorList>
    </citation>
    <scope>NUCLEOTIDE SEQUENCE [LARGE SCALE GENOMIC DNA]</scope>
    <source>
        <strain evidence="3 4">DSM 12511</strain>
    </source>
</reference>
<evidence type="ECO:0000313" key="3">
    <source>
        <dbReference type="EMBL" id="MBB6389998.1"/>
    </source>
</evidence>
<name>A0A7X0FM29_9MICO</name>
<proteinExistence type="predicted"/>
<feature type="compositionally biased region" description="Basic and acidic residues" evidence="1">
    <location>
        <begin position="1"/>
        <end position="18"/>
    </location>
</feature>
<organism evidence="3 4">
    <name type="scientific">Microbacterium thalassium</name>
    <dbReference type="NCBI Taxonomy" id="362649"/>
    <lineage>
        <taxon>Bacteria</taxon>
        <taxon>Bacillati</taxon>
        <taxon>Actinomycetota</taxon>
        <taxon>Actinomycetes</taxon>
        <taxon>Micrococcales</taxon>
        <taxon>Microbacteriaceae</taxon>
        <taxon>Microbacterium</taxon>
    </lineage>
</organism>
<feature type="domain" description="SHOCT" evidence="2">
    <location>
        <begin position="368"/>
        <end position="394"/>
    </location>
</feature>
<dbReference type="RefSeq" id="WP_184753008.1">
    <property type="nucleotide sequence ID" value="NZ_BAAAJR010000008.1"/>
</dbReference>
<gene>
    <name evidence="3" type="ORF">HD594_000311</name>
</gene>
<evidence type="ECO:0000256" key="1">
    <source>
        <dbReference type="SAM" id="MobiDB-lite"/>
    </source>
</evidence>